<evidence type="ECO:0000313" key="3">
    <source>
        <dbReference type="Proteomes" id="UP000006591"/>
    </source>
</evidence>
<feature type="region of interest" description="Disordered" evidence="1">
    <location>
        <begin position="1"/>
        <end position="102"/>
    </location>
</feature>
<proteinExistence type="predicted"/>
<keyword evidence="3" id="KW-1185">Reference proteome</keyword>
<reference evidence="2" key="2">
    <citation type="submission" date="2018-04" db="EMBL/GenBank/DDBJ databases">
        <title>OnivRS2 (Oryza nivara Reference Sequence Version 2).</title>
        <authorList>
            <person name="Zhang J."/>
            <person name="Kudrna D."/>
            <person name="Lee S."/>
            <person name="Talag J."/>
            <person name="Rajasekar S."/>
            <person name="Welchert J."/>
            <person name="Hsing Y.-I."/>
            <person name="Wing R.A."/>
        </authorList>
    </citation>
    <scope>NUCLEOTIDE SEQUENCE [LARGE SCALE GENOMIC DNA]</scope>
</reference>
<dbReference type="EnsemblPlants" id="ONIVA01G18300.5">
    <property type="protein sequence ID" value="ONIVA01G18300.5"/>
    <property type="gene ID" value="ONIVA01G18300"/>
</dbReference>
<dbReference type="Gramene" id="ONIVA01G18300.5">
    <property type="protein sequence ID" value="ONIVA01G18300.5"/>
    <property type="gene ID" value="ONIVA01G18300"/>
</dbReference>
<feature type="compositionally biased region" description="Gly residues" evidence="1">
    <location>
        <begin position="45"/>
        <end position="59"/>
    </location>
</feature>
<organism evidence="2">
    <name type="scientific">Oryza nivara</name>
    <name type="common">Indian wild rice</name>
    <name type="synonym">Oryza sativa f. spontanea</name>
    <dbReference type="NCBI Taxonomy" id="4536"/>
    <lineage>
        <taxon>Eukaryota</taxon>
        <taxon>Viridiplantae</taxon>
        <taxon>Streptophyta</taxon>
        <taxon>Embryophyta</taxon>
        <taxon>Tracheophyta</taxon>
        <taxon>Spermatophyta</taxon>
        <taxon>Magnoliopsida</taxon>
        <taxon>Liliopsida</taxon>
        <taxon>Poales</taxon>
        <taxon>Poaceae</taxon>
        <taxon>BOP clade</taxon>
        <taxon>Oryzoideae</taxon>
        <taxon>Oryzeae</taxon>
        <taxon>Oryzinae</taxon>
        <taxon>Oryza</taxon>
    </lineage>
</organism>
<dbReference type="HOGENOM" id="CLU_2281958_0_0_1"/>
<feature type="compositionally biased region" description="Basic and acidic residues" evidence="1">
    <location>
        <begin position="93"/>
        <end position="102"/>
    </location>
</feature>
<evidence type="ECO:0000313" key="2">
    <source>
        <dbReference type="EnsemblPlants" id="ONIVA01G18300.5"/>
    </source>
</evidence>
<sequence>MASLSSGRRRRRSNETASSEGAAMTPCIHNIPLEQRMAGRVGRSASGGHGAPRTAGGGHRTGRSRRRAGESERNESGVAAVTGGFGKGRQNARKKENFHKGP</sequence>
<protein>
    <submittedName>
        <fullName evidence="2">Uncharacterized protein</fullName>
    </submittedName>
</protein>
<evidence type="ECO:0000256" key="1">
    <source>
        <dbReference type="SAM" id="MobiDB-lite"/>
    </source>
</evidence>
<name>A0A0E0FLR4_ORYNI</name>
<dbReference type="AlphaFoldDB" id="A0A0E0FLR4"/>
<reference evidence="2" key="1">
    <citation type="submission" date="2015-04" db="UniProtKB">
        <authorList>
            <consortium name="EnsemblPlants"/>
        </authorList>
    </citation>
    <scope>IDENTIFICATION</scope>
    <source>
        <strain evidence="2">SL10</strain>
    </source>
</reference>
<dbReference type="Proteomes" id="UP000006591">
    <property type="component" value="Chromosome 1"/>
</dbReference>
<accession>A0A0E0FLR4</accession>